<dbReference type="Proteomes" id="UP000306477">
    <property type="component" value="Unassembled WGS sequence"/>
</dbReference>
<dbReference type="GO" id="GO:0052621">
    <property type="term" value="F:diguanylate cyclase activity"/>
    <property type="evidence" value="ECO:0007669"/>
    <property type="project" value="TreeGrafter"/>
</dbReference>
<dbReference type="InterPro" id="IPR029016">
    <property type="entry name" value="GAF-like_dom_sf"/>
</dbReference>
<dbReference type="GO" id="GO:1902201">
    <property type="term" value="P:negative regulation of bacterial-type flagellum-dependent cell motility"/>
    <property type="evidence" value="ECO:0007669"/>
    <property type="project" value="TreeGrafter"/>
</dbReference>
<dbReference type="InterPro" id="IPR003018">
    <property type="entry name" value="GAF"/>
</dbReference>
<name>A0A4S3PXZ9_9BACI</name>
<dbReference type="FunFam" id="3.30.70.270:FF:000001">
    <property type="entry name" value="Diguanylate cyclase domain protein"/>
    <property type="match status" value="1"/>
</dbReference>
<dbReference type="GO" id="GO:0043709">
    <property type="term" value="P:cell adhesion involved in single-species biofilm formation"/>
    <property type="evidence" value="ECO:0007669"/>
    <property type="project" value="TreeGrafter"/>
</dbReference>
<dbReference type="RefSeq" id="WP_136378132.1">
    <property type="nucleotide sequence ID" value="NZ_SLUB01000003.1"/>
</dbReference>
<dbReference type="Pfam" id="PF00990">
    <property type="entry name" value="GGDEF"/>
    <property type="match status" value="1"/>
</dbReference>
<proteinExistence type="predicted"/>
<dbReference type="InterPro" id="IPR050469">
    <property type="entry name" value="Diguanylate_Cyclase"/>
</dbReference>
<dbReference type="NCBIfam" id="TIGR00254">
    <property type="entry name" value="GGDEF"/>
    <property type="match status" value="1"/>
</dbReference>
<dbReference type="SMART" id="SM00065">
    <property type="entry name" value="GAF"/>
    <property type="match status" value="2"/>
</dbReference>
<dbReference type="STRING" id="1033734.GCA_000285535_03817"/>
<dbReference type="InterPro" id="IPR043128">
    <property type="entry name" value="Rev_trsase/Diguanyl_cyclase"/>
</dbReference>
<dbReference type="Pfam" id="PF01590">
    <property type="entry name" value="GAF"/>
    <property type="match status" value="1"/>
</dbReference>
<dbReference type="Gene3D" id="3.30.450.40">
    <property type="match status" value="2"/>
</dbReference>
<dbReference type="AlphaFoldDB" id="A0A4S3PXZ9"/>
<keyword evidence="3" id="KW-1185">Reference proteome</keyword>
<dbReference type="OrthoDB" id="9759607at2"/>
<comment type="caution">
    <text evidence="2">The sequence shown here is derived from an EMBL/GenBank/DDBJ whole genome shotgun (WGS) entry which is preliminary data.</text>
</comment>
<gene>
    <name evidence="2" type="ORF">E1I69_02890</name>
</gene>
<sequence length="473" mass="53687">MKFPNEELRYEQLFRVTSKFHSTMDIDAVLEEVLNTLQDVYPSFTYTLFLAHDNTRHNVIPIKEIKEYEHGDNSPVMQAFVTGSLQLENLAAENMSNIYAPLKGRQGVYGVLQINAYDVVEFPTSEIQFIELLANTAGHAFENAQLYQQSKQLIADLQLINETSHKLNSNLRLIDTLTFMSSQIRNSFGADEVGFFLQSNEQIEVLPGSTTFFEEGHGEPYVLYSLDRILSEKEPLFIGDLQVEPAFKSSSYRSMMSVPMVQRNEILGVAIVLHESPYFFSFEKFKLLQSLIHHSSLAFTNSILREELEKLVITDYLTKLYSRNYLEDCVQESLETDAFGTFILIDIDDFKRINDTYGHQVGDEALVQIANLIKENIRDHDIGARWGGEELAIYLPKVGLTSGIAVAERLGKRVEQLSNPKVTISCGVATWYKESKETFQSLFHRADNALYVAKQSGKNQVIASENKVVEGHS</sequence>
<dbReference type="SUPFAM" id="SSF55781">
    <property type="entry name" value="GAF domain-like"/>
    <property type="match status" value="2"/>
</dbReference>
<feature type="domain" description="GGDEF" evidence="1">
    <location>
        <begin position="338"/>
        <end position="466"/>
    </location>
</feature>
<evidence type="ECO:0000313" key="3">
    <source>
        <dbReference type="Proteomes" id="UP000306477"/>
    </source>
</evidence>
<accession>A0A4S3PXZ9</accession>
<protein>
    <submittedName>
        <fullName evidence="2">Diguanylate cyclase</fullName>
    </submittedName>
</protein>
<dbReference type="PANTHER" id="PTHR45138">
    <property type="entry name" value="REGULATORY COMPONENTS OF SENSORY TRANSDUCTION SYSTEM"/>
    <property type="match status" value="1"/>
</dbReference>
<evidence type="ECO:0000259" key="1">
    <source>
        <dbReference type="PROSITE" id="PS50887"/>
    </source>
</evidence>
<dbReference type="SMART" id="SM00267">
    <property type="entry name" value="GGDEF"/>
    <property type="match status" value="1"/>
</dbReference>
<dbReference type="EMBL" id="SLUB01000003">
    <property type="protein sequence ID" value="THE14780.1"/>
    <property type="molecule type" value="Genomic_DNA"/>
</dbReference>
<dbReference type="PROSITE" id="PS50887">
    <property type="entry name" value="GGDEF"/>
    <property type="match status" value="1"/>
</dbReference>
<dbReference type="Gene3D" id="3.30.70.270">
    <property type="match status" value="1"/>
</dbReference>
<dbReference type="GO" id="GO:0005886">
    <property type="term" value="C:plasma membrane"/>
    <property type="evidence" value="ECO:0007669"/>
    <property type="project" value="TreeGrafter"/>
</dbReference>
<dbReference type="PANTHER" id="PTHR45138:SF9">
    <property type="entry name" value="DIGUANYLATE CYCLASE DGCM-RELATED"/>
    <property type="match status" value="1"/>
</dbReference>
<organism evidence="2 3">
    <name type="scientific">Bacillus timonensis</name>
    <dbReference type="NCBI Taxonomy" id="1033734"/>
    <lineage>
        <taxon>Bacteria</taxon>
        <taxon>Bacillati</taxon>
        <taxon>Bacillota</taxon>
        <taxon>Bacilli</taxon>
        <taxon>Bacillales</taxon>
        <taxon>Bacillaceae</taxon>
        <taxon>Bacillus</taxon>
    </lineage>
</organism>
<evidence type="ECO:0000313" key="2">
    <source>
        <dbReference type="EMBL" id="THE14780.1"/>
    </source>
</evidence>
<reference evidence="2 3" key="1">
    <citation type="journal article" date="2019" name="Indoor Air">
        <title>Impacts of indoor surface finishes on bacterial viability.</title>
        <authorList>
            <person name="Hu J."/>
            <person name="Maamar S.B."/>
            <person name="Glawe A.J."/>
            <person name="Gottel N."/>
            <person name="Gilbert J.A."/>
            <person name="Hartmann E.M."/>
        </authorList>
    </citation>
    <scope>NUCLEOTIDE SEQUENCE [LARGE SCALE GENOMIC DNA]</scope>
    <source>
        <strain evidence="2 3">AF060A6</strain>
    </source>
</reference>
<dbReference type="InterPro" id="IPR000160">
    <property type="entry name" value="GGDEF_dom"/>
</dbReference>
<dbReference type="SUPFAM" id="SSF55073">
    <property type="entry name" value="Nucleotide cyclase"/>
    <property type="match status" value="1"/>
</dbReference>
<dbReference type="InterPro" id="IPR029787">
    <property type="entry name" value="Nucleotide_cyclase"/>
</dbReference>
<dbReference type="CDD" id="cd01949">
    <property type="entry name" value="GGDEF"/>
    <property type="match status" value="1"/>
</dbReference>